<dbReference type="Proteomes" id="UP001458880">
    <property type="component" value="Unassembled WGS sequence"/>
</dbReference>
<evidence type="ECO:0000256" key="1">
    <source>
        <dbReference type="SAM" id="MobiDB-lite"/>
    </source>
</evidence>
<feature type="compositionally biased region" description="Basic and acidic residues" evidence="1">
    <location>
        <begin position="189"/>
        <end position="203"/>
    </location>
</feature>
<feature type="region of interest" description="Disordered" evidence="1">
    <location>
        <begin position="189"/>
        <end position="209"/>
    </location>
</feature>
<reference evidence="2 3" key="1">
    <citation type="journal article" date="2024" name="BMC Genomics">
        <title>De novo assembly and annotation of Popillia japonica's genome with initial clues to its potential as an invasive pest.</title>
        <authorList>
            <person name="Cucini C."/>
            <person name="Boschi S."/>
            <person name="Funari R."/>
            <person name="Cardaioli E."/>
            <person name="Iannotti N."/>
            <person name="Marturano G."/>
            <person name="Paoli F."/>
            <person name="Bruttini M."/>
            <person name="Carapelli A."/>
            <person name="Frati F."/>
            <person name="Nardi F."/>
        </authorList>
    </citation>
    <scope>NUCLEOTIDE SEQUENCE [LARGE SCALE GENOMIC DNA]</scope>
    <source>
        <strain evidence="2">DMR45628</strain>
    </source>
</reference>
<accession>A0AAW1IXS8</accession>
<evidence type="ECO:0000313" key="2">
    <source>
        <dbReference type="EMBL" id="KAK9695094.1"/>
    </source>
</evidence>
<proteinExistence type="predicted"/>
<keyword evidence="3" id="KW-1185">Reference proteome</keyword>
<dbReference type="Gene3D" id="3.60.10.10">
    <property type="entry name" value="Endonuclease/exonuclease/phosphatase"/>
    <property type="match status" value="1"/>
</dbReference>
<dbReference type="EMBL" id="JASPKY010000492">
    <property type="protein sequence ID" value="KAK9695094.1"/>
    <property type="molecule type" value="Genomic_DNA"/>
</dbReference>
<name>A0AAW1IXS8_POPJA</name>
<organism evidence="2 3">
    <name type="scientific">Popillia japonica</name>
    <name type="common">Japanese beetle</name>
    <dbReference type="NCBI Taxonomy" id="7064"/>
    <lineage>
        <taxon>Eukaryota</taxon>
        <taxon>Metazoa</taxon>
        <taxon>Ecdysozoa</taxon>
        <taxon>Arthropoda</taxon>
        <taxon>Hexapoda</taxon>
        <taxon>Insecta</taxon>
        <taxon>Pterygota</taxon>
        <taxon>Neoptera</taxon>
        <taxon>Endopterygota</taxon>
        <taxon>Coleoptera</taxon>
        <taxon>Polyphaga</taxon>
        <taxon>Scarabaeiformia</taxon>
        <taxon>Scarabaeidae</taxon>
        <taxon>Rutelinae</taxon>
        <taxon>Popillia</taxon>
    </lineage>
</organism>
<evidence type="ECO:0000313" key="3">
    <source>
        <dbReference type="Proteomes" id="UP001458880"/>
    </source>
</evidence>
<dbReference type="InterPro" id="IPR036691">
    <property type="entry name" value="Endo/exonu/phosph_ase_sf"/>
</dbReference>
<dbReference type="SUPFAM" id="SSF56219">
    <property type="entry name" value="DNase I-like"/>
    <property type="match status" value="1"/>
</dbReference>
<sequence>MTLKGHEIIYSGVDLKNKKGLGEMTLKGHEIIYSGVDLKNRAEGGVGCVISPKYKDKLTEWEGINERILTCTIQMTKQYVTRFIVVYGPGESDKICEKERFWEKLQEVYETGKTRTIILGDFNARIGNKAEGTEKLQEVYETGKTRTIILGDFNARIGNKAEGTEESAELGTDHYLLLSKTKIVMETAKQEKTKGRMQKETKSRQRLLWKRLNKRKQKEECGKKQNL</sequence>
<dbReference type="AlphaFoldDB" id="A0AAW1IXS8"/>
<protein>
    <recommendedName>
        <fullName evidence="4">Endonuclease/exonuclease/phosphatase domain-containing protein</fullName>
    </recommendedName>
</protein>
<gene>
    <name evidence="2" type="ORF">QE152_g33106</name>
</gene>
<comment type="caution">
    <text evidence="2">The sequence shown here is derived from an EMBL/GenBank/DDBJ whole genome shotgun (WGS) entry which is preliminary data.</text>
</comment>
<evidence type="ECO:0008006" key="4">
    <source>
        <dbReference type="Google" id="ProtNLM"/>
    </source>
</evidence>